<dbReference type="AlphaFoldDB" id="A0AAD7FGJ1"/>
<protein>
    <submittedName>
        <fullName evidence="2">Uncharacterized protein</fullName>
    </submittedName>
</protein>
<gene>
    <name evidence="2" type="ORF">FB45DRAFT_1063761</name>
</gene>
<comment type="caution">
    <text evidence="2">The sequence shown here is derived from an EMBL/GenBank/DDBJ whole genome shotgun (WGS) entry which is preliminary data.</text>
</comment>
<keyword evidence="3" id="KW-1185">Reference proteome</keyword>
<sequence length="508" mass="57130">MSNTVELPSSSEYNTRVFRTPVEPHTVWINPLQTSQLHVLFPLPLPGTDRINFEISYTNTLAGPLDTTRLIKAFQDALTYYPHASGRLRIKGNDWTIGQGKRGVPLTFAEIDEPFNHYEYLEAAPSELIDTCIGDISGAIQPSWDEPLLRVRVTYCRKSNETYIGWSSSHMLGDGEFVYQFLYAWSQYYQGKALLFGAPTYEKYRTAPTPELNDNPATAEFVERYLQHLKTLYPMDKWMGMVGDVIGSTSQVDMMFSAHQIAQFRAVADMHPGRKGTHASAQDAVSAYLITTLNRVLPTPIIKVSSMLSYRGIKNPTDLKADDWRIPGGLALGNAIFQAFTPTLPAEQTSSIGAVALAIRQSLKDTRKYDHVKRIVAVSEPIWMRQSTEQKEHKFWSDDGTFVINSMPKVNLNQLHFGYGPERTRVVLYGAFAGYARFFQAPPVKLPNGDWEANDGAMVMCVRVPTEVKDKFLARIAEDLNSGAFPQNLMWREREAQAKAAGPEKARL</sequence>
<evidence type="ECO:0000313" key="3">
    <source>
        <dbReference type="Proteomes" id="UP001221142"/>
    </source>
</evidence>
<dbReference type="Proteomes" id="UP001221142">
    <property type="component" value="Unassembled WGS sequence"/>
</dbReference>
<evidence type="ECO:0000313" key="2">
    <source>
        <dbReference type="EMBL" id="KAJ7617263.1"/>
    </source>
</evidence>
<evidence type="ECO:0000256" key="1">
    <source>
        <dbReference type="ARBA" id="ARBA00022679"/>
    </source>
</evidence>
<reference evidence="2" key="1">
    <citation type="submission" date="2023-03" db="EMBL/GenBank/DDBJ databases">
        <title>Massive genome expansion in bonnet fungi (Mycena s.s.) driven by repeated elements and novel gene families across ecological guilds.</title>
        <authorList>
            <consortium name="Lawrence Berkeley National Laboratory"/>
            <person name="Harder C.B."/>
            <person name="Miyauchi S."/>
            <person name="Viragh M."/>
            <person name="Kuo A."/>
            <person name="Thoen E."/>
            <person name="Andreopoulos B."/>
            <person name="Lu D."/>
            <person name="Skrede I."/>
            <person name="Drula E."/>
            <person name="Henrissat B."/>
            <person name="Morin E."/>
            <person name="Kohler A."/>
            <person name="Barry K."/>
            <person name="LaButti K."/>
            <person name="Morin E."/>
            <person name="Salamov A."/>
            <person name="Lipzen A."/>
            <person name="Mereny Z."/>
            <person name="Hegedus B."/>
            <person name="Baldrian P."/>
            <person name="Stursova M."/>
            <person name="Weitz H."/>
            <person name="Taylor A."/>
            <person name="Grigoriev I.V."/>
            <person name="Nagy L.G."/>
            <person name="Martin F."/>
            <person name="Kauserud H."/>
        </authorList>
    </citation>
    <scope>NUCLEOTIDE SEQUENCE</scope>
    <source>
        <strain evidence="2">9284</strain>
    </source>
</reference>
<dbReference type="EMBL" id="JARKIF010000021">
    <property type="protein sequence ID" value="KAJ7617263.1"/>
    <property type="molecule type" value="Genomic_DNA"/>
</dbReference>
<name>A0AAD7FGJ1_9AGAR</name>
<dbReference type="GO" id="GO:0016747">
    <property type="term" value="F:acyltransferase activity, transferring groups other than amino-acyl groups"/>
    <property type="evidence" value="ECO:0007669"/>
    <property type="project" value="TreeGrafter"/>
</dbReference>
<dbReference type="SUPFAM" id="SSF52777">
    <property type="entry name" value="CoA-dependent acyltransferases"/>
    <property type="match status" value="1"/>
</dbReference>
<dbReference type="InterPro" id="IPR050317">
    <property type="entry name" value="Plant_Fungal_Acyltransferase"/>
</dbReference>
<dbReference type="Pfam" id="PF02458">
    <property type="entry name" value="Transferase"/>
    <property type="match status" value="1"/>
</dbReference>
<dbReference type="PANTHER" id="PTHR31642">
    <property type="entry name" value="TRICHOTHECENE 3-O-ACETYLTRANSFERASE"/>
    <property type="match status" value="1"/>
</dbReference>
<dbReference type="InterPro" id="IPR023213">
    <property type="entry name" value="CAT-like_dom_sf"/>
</dbReference>
<keyword evidence="1" id="KW-0808">Transferase</keyword>
<dbReference type="PANTHER" id="PTHR31642:SF310">
    <property type="entry name" value="FATTY ALCOHOL:CAFFEOYL-COA ACYLTRANSFERASE"/>
    <property type="match status" value="1"/>
</dbReference>
<dbReference type="Gene3D" id="3.30.559.10">
    <property type="entry name" value="Chloramphenicol acetyltransferase-like domain"/>
    <property type="match status" value="2"/>
</dbReference>
<proteinExistence type="predicted"/>
<organism evidence="2 3">
    <name type="scientific">Roridomyces roridus</name>
    <dbReference type="NCBI Taxonomy" id="1738132"/>
    <lineage>
        <taxon>Eukaryota</taxon>
        <taxon>Fungi</taxon>
        <taxon>Dikarya</taxon>
        <taxon>Basidiomycota</taxon>
        <taxon>Agaricomycotina</taxon>
        <taxon>Agaricomycetes</taxon>
        <taxon>Agaricomycetidae</taxon>
        <taxon>Agaricales</taxon>
        <taxon>Marasmiineae</taxon>
        <taxon>Mycenaceae</taxon>
        <taxon>Roridomyces</taxon>
    </lineage>
</organism>
<accession>A0AAD7FGJ1</accession>